<accession>A0ABV6HQ82</accession>
<feature type="signal peptide" evidence="1">
    <location>
        <begin position="1"/>
        <end position="23"/>
    </location>
</feature>
<keyword evidence="3" id="KW-1185">Reference proteome</keyword>
<keyword evidence="1" id="KW-0732">Signal</keyword>
<reference evidence="2 3" key="1">
    <citation type="submission" date="2024-09" db="EMBL/GenBank/DDBJ databases">
        <authorList>
            <person name="Sun Q."/>
            <person name="Mori K."/>
        </authorList>
    </citation>
    <scope>NUCLEOTIDE SEQUENCE [LARGE SCALE GENOMIC DNA]</scope>
    <source>
        <strain evidence="2 3">CCM 7765</strain>
    </source>
</reference>
<name>A0ABV6HQ82_9SPHI</name>
<dbReference type="InterPro" id="IPR025631">
    <property type="entry name" value="Porin_10"/>
</dbReference>
<protein>
    <submittedName>
        <fullName evidence="2">Porin</fullName>
    </submittedName>
</protein>
<dbReference type="Pfam" id="PF14121">
    <property type="entry name" value="Porin_10"/>
    <property type="match status" value="1"/>
</dbReference>
<evidence type="ECO:0000313" key="3">
    <source>
        <dbReference type="Proteomes" id="UP001589774"/>
    </source>
</evidence>
<sequence length="689" mass="80130">MIKHLRACFFLFVLCLFAGHSFAQEQEEWGADLDSLRRAEEAQQDSIIYNASYIRYTTLDRLKQGTFTVPLDTTLKGFQYYNPQTKPKSPTMNLGNYGLATRDLLFSPTTEIGFRTGFTAMDRYLLTLDSIRFYRARSPFSELYFVTGDQVFSAKIGQNIKPNWSVGANFNASLARGFYQNQRYNDIQPAIYTWYESPNLRYNLQSALIFNTLVATENGSILNDSIFRVQPENSNPESFEVRLSQQREQRPRNTWTDHSFFLRQSMFIGRLDTLNKGTQEQQVLPTMSVAHSLKLNSKKYKFFKNEADPNGALPFSESVLTNDSTMLTTITNDFVYSFSLRGKSVSFIKNEVKLDLGLQHDLMFYKQGRDSLSVQDTLASNRYRDMSFQNITLKAGLGYRFSDRVNITTDFRQIITGRNFGDFHYGAQANLLYNNTVGRLVLAGYFQNQSPEYLAESVNYTYHKWDNNDRLDKIKTTNLSAAYENPRFRFLAKAEYFLINNYTYYKEVDNPDHRSELLRVIEVAQHESPINLLKLTLGKDFTFFDKLHFDNYVVYQKSDYNDILMTPEFYTWHSFYYNTILVKVINLNIGFDIRFNTPYVAPAYAINIGQFYRPYYGGVDANGNEITPIEFSSYPIVDPWVTATLKRTNFFLRYDNASQGLFSRGYYTVRRYPMAPAGMRFGVSWKFYD</sequence>
<dbReference type="EMBL" id="JBHLWO010000004">
    <property type="protein sequence ID" value="MFC0321017.1"/>
    <property type="molecule type" value="Genomic_DNA"/>
</dbReference>
<organism evidence="2 3">
    <name type="scientific">Olivibacter oleidegradans</name>
    <dbReference type="NCBI Taxonomy" id="760123"/>
    <lineage>
        <taxon>Bacteria</taxon>
        <taxon>Pseudomonadati</taxon>
        <taxon>Bacteroidota</taxon>
        <taxon>Sphingobacteriia</taxon>
        <taxon>Sphingobacteriales</taxon>
        <taxon>Sphingobacteriaceae</taxon>
        <taxon>Olivibacter</taxon>
    </lineage>
</organism>
<evidence type="ECO:0000313" key="2">
    <source>
        <dbReference type="EMBL" id="MFC0321017.1"/>
    </source>
</evidence>
<dbReference type="Proteomes" id="UP001589774">
    <property type="component" value="Unassembled WGS sequence"/>
</dbReference>
<proteinExistence type="predicted"/>
<feature type="chain" id="PRO_5046476599" evidence="1">
    <location>
        <begin position="24"/>
        <end position="689"/>
    </location>
</feature>
<gene>
    <name evidence="2" type="ORF">ACFFI0_22035</name>
</gene>
<evidence type="ECO:0000256" key="1">
    <source>
        <dbReference type="SAM" id="SignalP"/>
    </source>
</evidence>
<dbReference type="RefSeq" id="WP_130857880.1">
    <property type="nucleotide sequence ID" value="NZ_JBHLWO010000004.1"/>
</dbReference>
<comment type="caution">
    <text evidence="2">The sequence shown here is derived from an EMBL/GenBank/DDBJ whole genome shotgun (WGS) entry which is preliminary data.</text>
</comment>